<keyword evidence="2" id="KW-1185">Reference proteome</keyword>
<evidence type="ECO:0000313" key="2">
    <source>
        <dbReference type="Proteomes" id="UP001482620"/>
    </source>
</evidence>
<accession>A0ABV0UBG3</accession>
<comment type="caution">
    <text evidence="1">The sequence shown here is derived from an EMBL/GenBank/DDBJ whole genome shotgun (WGS) entry which is preliminary data.</text>
</comment>
<organism evidence="1 2">
    <name type="scientific">Ilyodon furcidens</name>
    <name type="common">goldbreast splitfin</name>
    <dbReference type="NCBI Taxonomy" id="33524"/>
    <lineage>
        <taxon>Eukaryota</taxon>
        <taxon>Metazoa</taxon>
        <taxon>Chordata</taxon>
        <taxon>Craniata</taxon>
        <taxon>Vertebrata</taxon>
        <taxon>Euteleostomi</taxon>
        <taxon>Actinopterygii</taxon>
        <taxon>Neopterygii</taxon>
        <taxon>Teleostei</taxon>
        <taxon>Neoteleostei</taxon>
        <taxon>Acanthomorphata</taxon>
        <taxon>Ovalentaria</taxon>
        <taxon>Atherinomorphae</taxon>
        <taxon>Cyprinodontiformes</taxon>
        <taxon>Goodeidae</taxon>
        <taxon>Ilyodon</taxon>
    </lineage>
</organism>
<name>A0ABV0UBG3_9TELE</name>
<evidence type="ECO:0000313" key="1">
    <source>
        <dbReference type="EMBL" id="MEQ2242386.1"/>
    </source>
</evidence>
<dbReference type="EMBL" id="JAHRIQ010064657">
    <property type="protein sequence ID" value="MEQ2242386.1"/>
    <property type="molecule type" value="Genomic_DNA"/>
</dbReference>
<protein>
    <submittedName>
        <fullName evidence="1">Uncharacterized protein</fullName>
    </submittedName>
</protein>
<dbReference type="Proteomes" id="UP001482620">
    <property type="component" value="Unassembled WGS sequence"/>
</dbReference>
<proteinExistence type="predicted"/>
<gene>
    <name evidence="1" type="ORF">ILYODFUR_035403</name>
</gene>
<sequence>MNQHVIGLTVCVTWDKLDTEETDNDQSDVWLFLCLTTCVSVCVCIFLPNKLQGKDPETYVLSAHTPSFPRLVFLSRKLALIYGHSVPYSHHADHLLPVLICCCACNIISLRKLSAGCLLSPLSQVFPVLHIS</sequence>
<reference evidence="1 2" key="1">
    <citation type="submission" date="2021-06" db="EMBL/GenBank/DDBJ databases">
        <authorList>
            <person name="Palmer J.M."/>
        </authorList>
    </citation>
    <scope>NUCLEOTIDE SEQUENCE [LARGE SCALE GENOMIC DNA]</scope>
    <source>
        <strain evidence="2">if_2019</strain>
        <tissue evidence="1">Muscle</tissue>
    </source>
</reference>